<dbReference type="OrthoDB" id="5841802at2759"/>
<proteinExistence type="predicted"/>
<dbReference type="InterPro" id="IPR015819">
    <property type="entry name" value="Lipid_transp_b-sht_shell"/>
</dbReference>
<evidence type="ECO:0000313" key="5">
    <source>
        <dbReference type="EMBL" id="CAD2172506.1"/>
    </source>
</evidence>
<reference evidence="5 6" key="1">
    <citation type="submission" date="2020-08" db="EMBL/GenBank/DDBJ databases">
        <authorList>
            <person name="Koutsovoulos G."/>
            <person name="Danchin GJ E."/>
        </authorList>
    </citation>
    <scope>NUCLEOTIDE SEQUENCE [LARGE SCALE GENOMIC DNA]</scope>
</reference>
<dbReference type="AlphaFoldDB" id="A0A6V7VBY5"/>
<accession>A0A6V7VBY5</accession>
<evidence type="ECO:0000259" key="4">
    <source>
        <dbReference type="Pfam" id="PF01347"/>
    </source>
</evidence>
<gene>
    <name evidence="5" type="ORF">MENT_LOCUS24062</name>
</gene>
<name>A0A6V7VBY5_MELEN</name>
<sequence>MKTLVFILLLLSLSGSSSIPLADRSSNEYYSMTKSAPFKNFFYREYNTATEQIKTPNFQENSEYVYSYNAQVENGMLSSVDSSGTKEESQQQAITRIQSQIRMYFSSERRGQLCMTQLKFGQFNDMRQMKEKQCYDPMGMFEPLQIPQETRQKLELCCQFDYVDGMVTRIQFEKQDVSWSKNIKRGVLNMLQMNLRHNEEGQNAMGKIRMWID</sequence>
<keyword evidence="1 3" id="KW-0732">Signal</keyword>
<dbReference type="EMBL" id="CAJEWN010000201">
    <property type="protein sequence ID" value="CAD2172506.1"/>
    <property type="molecule type" value="Genomic_DNA"/>
</dbReference>
<dbReference type="PANTHER" id="PTHR23345:SF15">
    <property type="entry name" value="VITELLOGENIN 1-RELATED"/>
    <property type="match status" value="1"/>
</dbReference>
<evidence type="ECO:0000313" key="6">
    <source>
        <dbReference type="Proteomes" id="UP000580250"/>
    </source>
</evidence>
<dbReference type="Pfam" id="PF01347">
    <property type="entry name" value="Vitellogenin_N"/>
    <property type="match status" value="1"/>
</dbReference>
<organism evidence="5 6">
    <name type="scientific">Meloidogyne enterolobii</name>
    <name type="common">Root-knot nematode worm</name>
    <name type="synonym">Meloidogyne mayaguensis</name>
    <dbReference type="NCBI Taxonomy" id="390850"/>
    <lineage>
        <taxon>Eukaryota</taxon>
        <taxon>Metazoa</taxon>
        <taxon>Ecdysozoa</taxon>
        <taxon>Nematoda</taxon>
        <taxon>Chromadorea</taxon>
        <taxon>Rhabditida</taxon>
        <taxon>Tylenchina</taxon>
        <taxon>Tylenchomorpha</taxon>
        <taxon>Tylenchoidea</taxon>
        <taxon>Meloidogynidae</taxon>
        <taxon>Meloidogyninae</taxon>
        <taxon>Meloidogyne</taxon>
    </lineage>
</organism>
<dbReference type="SUPFAM" id="SSF56968">
    <property type="entry name" value="Lipovitellin-phosvitin complex, beta-sheet shell regions"/>
    <property type="match status" value="1"/>
</dbReference>
<dbReference type="PANTHER" id="PTHR23345">
    <property type="entry name" value="VITELLOGENIN-RELATED"/>
    <property type="match status" value="1"/>
</dbReference>
<comment type="caution">
    <text evidence="5">The sequence shown here is derived from an EMBL/GenBank/DDBJ whole genome shotgun (WGS) entry which is preliminary data.</text>
</comment>
<dbReference type="Gene3D" id="2.30.230.10">
    <property type="entry name" value="Lipovitellin, beta-sheet shell regions, chain A"/>
    <property type="match status" value="1"/>
</dbReference>
<feature type="chain" id="PRO_5028244457" description="Vitellogenin domain-containing protein" evidence="3">
    <location>
        <begin position="19"/>
        <end position="213"/>
    </location>
</feature>
<feature type="domain" description="Vitellogenin" evidence="4">
    <location>
        <begin position="58"/>
        <end position="204"/>
    </location>
</feature>
<dbReference type="Proteomes" id="UP000580250">
    <property type="component" value="Unassembled WGS sequence"/>
</dbReference>
<dbReference type="InterPro" id="IPR001747">
    <property type="entry name" value="Vitellogenin_N"/>
</dbReference>
<protein>
    <recommendedName>
        <fullName evidence="4">Vitellogenin domain-containing protein</fullName>
    </recommendedName>
</protein>
<feature type="signal peptide" evidence="3">
    <location>
        <begin position="1"/>
        <end position="18"/>
    </location>
</feature>
<evidence type="ECO:0000256" key="2">
    <source>
        <dbReference type="ARBA" id="ARBA00022761"/>
    </source>
</evidence>
<dbReference type="InterPro" id="IPR050733">
    <property type="entry name" value="Vitellogenin/Apolipophorin"/>
</dbReference>
<dbReference type="GO" id="GO:0005319">
    <property type="term" value="F:lipid transporter activity"/>
    <property type="evidence" value="ECO:0007669"/>
    <property type="project" value="InterPro"/>
</dbReference>
<dbReference type="InterPro" id="IPR015816">
    <property type="entry name" value="Vitellinogen_b-sht_N"/>
</dbReference>
<evidence type="ECO:0000256" key="1">
    <source>
        <dbReference type="ARBA" id="ARBA00022729"/>
    </source>
</evidence>
<keyword evidence="2" id="KW-0758">Storage protein</keyword>
<evidence type="ECO:0000256" key="3">
    <source>
        <dbReference type="SAM" id="SignalP"/>
    </source>
</evidence>